<dbReference type="RefSeq" id="XP_018184846.1">
    <property type="nucleotide sequence ID" value="XM_018333554.1"/>
</dbReference>
<keyword evidence="2" id="KW-1133">Transmembrane helix</keyword>
<dbReference type="OMA" id="EWSWKSR"/>
<keyword evidence="2" id="KW-0472">Membrane</keyword>
<feature type="region of interest" description="Disordered" evidence="1">
    <location>
        <begin position="240"/>
        <end position="265"/>
    </location>
</feature>
<keyword evidence="2" id="KW-0812">Transmembrane</keyword>
<protein>
    <recommendedName>
        <fullName evidence="5">MFS maltose permease</fullName>
    </recommendedName>
</protein>
<evidence type="ECO:0008006" key="5">
    <source>
        <dbReference type="Google" id="ProtNLM"/>
    </source>
</evidence>
<evidence type="ECO:0000313" key="3">
    <source>
        <dbReference type="EMBL" id="KZF19291.1"/>
    </source>
</evidence>
<dbReference type="InParanoid" id="A0A164ZMV2"/>
<reference evidence="3 4" key="1">
    <citation type="journal article" date="2016" name="Fungal Biol.">
        <title>The genome of Xylona heveae provides a window into fungal endophytism.</title>
        <authorList>
            <person name="Gazis R."/>
            <person name="Kuo A."/>
            <person name="Riley R."/>
            <person name="LaButti K."/>
            <person name="Lipzen A."/>
            <person name="Lin J."/>
            <person name="Amirebrahimi M."/>
            <person name="Hesse C.N."/>
            <person name="Spatafora J.W."/>
            <person name="Henrissat B."/>
            <person name="Hainaut M."/>
            <person name="Grigoriev I.V."/>
            <person name="Hibbett D.S."/>
        </authorList>
    </citation>
    <scope>NUCLEOTIDE SEQUENCE [LARGE SCALE GENOMIC DNA]</scope>
    <source>
        <strain evidence="3 4">TC161</strain>
    </source>
</reference>
<dbReference type="OrthoDB" id="5408102at2759"/>
<feature type="transmembrane region" description="Helical" evidence="2">
    <location>
        <begin position="89"/>
        <end position="113"/>
    </location>
</feature>
<gene>
    <name evidence="3" type="ORF">L228DRAFT_251413</name>
</gene>
<dbReference type="Proteomes" id="UP000076632">
    <property type="component" value="Unassembled WGS sequence"/>
</dbReference>
<feature type="region of interest" description="Disordered" evidence="1">
    <location>
        <begin position="515"/>
        <end position="534"/>
    </location>
</feature>
<evidence type="ECO:0000313" key="4">
    <source>
        <dbReference type="Proteomes" id="UP000076632"/>
    </source>
</evidence>
<proteinExistence type="predicted"/>
<dbReference type="STRING" id="1328760.A0A164ZMV2"/>
<dbReference type="GeneID" id="28898691"/>
<keyword evidence="4" id="KW-1185">Reference proteome</keyword>
<accession>A0A164ZMV2</accession>
<dbReference type="EMBL" id="KV407467">
    <property type="protein sequence ID" value="KZF19291.1"/>
    <property type="molecule type" value="Genomic_DNA"/>
</dbReference>
<dbReference type="AlphaFoldDB" id="A0A164ZMV2"/>
<sequence>MIYPRSLSSGLFPLLRQSQRTSLILRSPANLRPFSQHSQLLLLSPASGRPQLPFLAPPSSAHSSKRNGGQWQFARLLTTRRKRFLKEQLWLAGRYTFFGWTTAVLLLIIGFGVQNEFLERKHPTPPEWKWVTRMNYRNAKAQEDPEFNGTGLVDWASTGNMWRNVIRRLEDPKKDGAGVREQIDGGIYVADLGKAGYNVQRMSFAWKKGYYEALMGAAKAAEHLDGWVKDNTRNIAFPGDVVIGPSNPNPKPIPSGAKSPPREEDCSPAFESSEYFYLKILTTKGFTGKEKLDAALAYADWLDFKKLPESAEETYRWALDIARDGLLNPDEVVDPKTGVIHSHAPHVSANILLTSTSLAVHHARNSNVSAALPIFLSVLRARRALLPEPPATPIVSEIKDQQKPSFFMGVVSLFKNLLVPPPYPPPPPTGDEPPYRDSGEICEEAGLMANIGEILFATASSNDGLAWTRDAVDIAEAHLVDHETSADGRARCSECLDVGLENWRKMVRKLVREEQAQKKQGTPSGIRSWFGGSSAQSTEGRWAAEEKVVDRRMQRARELKEQHGLVKVGPAGGGPLLFG</sequence>
<feature type="compositionally biased region" description="Polar residues" evidence="1">
    <location>
        <begin position="518"/>
        <end position="534"/>
    </location>
</feature>
<evidence type="ECO:0000256" key="1">
    <source>
        <dbReference type="SAM" id="MobiDB-lite"/>
    </source>
</evidence>
<evidence type="ECO:0000256" key="2">
    <source>
        <dbReference type="SAM" id="Phobius"/>
    </source>
</evidence>
<name>A0A164ZMV2_XYLHT</name>
<organism evidence="3 4">
    <name type="scientific">Xylona heveae (strain CBS 132557 / TC161)</name>
    <dbReference type="NCBI Taxonomy" id="1328760"/>
    <lineage>
        <taxon>Eukaryota</taxon>
        <taxon>Fungi</taxon>
        <taxon>Dikarya</taxon>
        <taxon>Ascomycota</taxon>
        <taxon>Pezizomycotina</taxon>
        <taxon>Xylonomycetes</taxon>
        <taxon>Xylonales</taxon>
        <taxon>Xylonaceae</taxon>
        <taxon>Xylona</taxon>
    </lineage>
</organism>